<evidence type="ECO:0000313" key="12">
    <source>
        <dbReference type="Proteomes" id="UP000838878"/>
    </source>
</evidence>
<organism evidence="11 12">
    <name type="scientific">Brenthis ino</name>
    <name type="common">lesser marbled fritillary</name>
    <dbReference type="NCBI Taxonomy" id="405034"/>
    <lineage>
        <taxon>Eukaryota</taxon>
        <taxon>Metazoa</taxon>
        <taxon>Ecdysozoa</taxon>
        <taxon>Arthropoda</taxon>
        <taxon>Hexapoda</taxon>
        <taxon>Insecta</taxon>
        <taxon>Pterygota</taxon>
        <taxon>Neoptera</taxon>
        <taxon>Endopterygota</taxon>
        <taxon>Lepidoptera</taxon>
        <taxon>Glossata</taxon>
        <taxon>Ditrysia</taxon>
        <taxon>Papilionoidea</taxon>
        <taxon>Nymphalidae</taxon>
        <taxon>Heliconiinae</taxon>
        <taxon>Argynnini</taxon>
        <taxon>Brenthis</taxon>
    </lineage>
</organism>
<dbReference type="InterPro" id="IPR050361">
    <property type="entry name" value="MPP/UQCRC_Complex"/>
</dbReference>
<name>A0A8J9Y2F6_9NEOP</name>
<evidence type="ECO:0000256" key="2">
    <source>
        <dbReference type="ARBA" id="ARBA00004173"/>
    </source>
</evidence>
<dbReference type="PANTHER" id="PTHR11851:SF149">
    <property type="entry name" value="GH01077P"/>
    <property type="match status" value="1"/>
</dbReference>
<accession>A0A8J9Y2F6</accession>
<keyword evidence="7" id="KW-0482">Metalloprotease</keyword>
<dbReference type="Pfam" id="PF05193">
    <property type="entry name" value="Peptidase_M16_C"/>
    <property type="match status" value="1"/>
</dbReference>
<feature type="domain" description="Peptidase M16 N-terminal" evidence="9">
    <location>
        <begin position="6"/>
        <end position="104"/>
    </location>
</feature>
<dbReference type="OrthoDB" id="10251424at2759"/>
<sequence length="377" mass="42675">MVISNKDLQETVYNRCIKIRSNTTREYQMFSAVSPIENASRNVEILSKMISDLDFDDADLQLQKKNICFEAVDYDNNPKKVVFDYLHQTAFQGTPLAQSVMGPTKNILEFDKNIISNFKSENYQPHRLFLAVSGGVSHATMMDEVRRNFHCLRNTECKECYIGAQRFTGSQIISRDDCMPYAHVGIAIEAPGYNSPEYLTLLVASSLTDSWDRTQGGTICNGSPLARAASTSLLCEKFESFYIAYHDVGLWGIYFVGDRLCLDDMVSNIQDQWMQMCTTIVQSDAQRAVNLAKLKLAKKINGVANSCRDIGLQLLYKSELKNLSELYCELSNVTDKMIKDVAFNYIYNKCPVVAAIGPTEGLPDYNRIRSGMYWLRL</sequence>
<proteinExistence type="predicted"/>
<dbReference type="EMBL" id="OV170231">
    <property type="protein sequence ID" value="CAH0716349.1"/>
    <property type="molecule type" value="Genomic_DNA"/>
</dbReference>
<keyword evidence="12" id="KW-1185">Reference proteome</keyword>
<keyword evidence="5" id="KW-0378">Hydrolase</keyword>
<dbReference type="InterPro" id="IPR011765">
    <property type="entry name" value="Pept_M16_N"/>
</dbReference>
<keyword evidence="4" id="KW-0479">Metal-binding</keyword>
<dbReference type="GO" id="GO:0004222">
    <property type="term" value="F:metalloendopeptidase activity"/>
    <property type="evidence" value="ECO:0007669"/>
    <property type="project" value="TreeGrafter"/>
</dbReference>
<evidence type="ECO:0000256" key="6">
    <source>
        <dbReference type="ARBA" id="ARBA00022833"/>
    </source>
</evidence>
<comment type="subcellular location">
    <subcellularLocation>
        <location evidence="2">Mitochondrion</location>
    </subcellularLocation>
</comment>
<dbReference type="Gene3D" id="3.30.830.10">
    <property type="entry name" value="Metalloenzyme, LuxS/M16 peptidase-like"/>
    <property type="match status" value="2"/>
</dbReference>
<dbReference type="SUPFAM" id="SSF63411">
    <property type="entry name" value="LuxS/MPP-like metallohydrolase"/>
    <property type="match status" value="2"/>
</dbReference>
<dbReference type="PANTHER" id="PTHR11851">
    <property type="entry name" value="METALLOPROTEASE"/>
    <property type="match status" value="1"/>
</dbReference>
<protein>
    <recommendedName>
        <fullName evidence="13">Mitochondrial processing peptidase beta subunit</fullName>
    </recommendedName>
</protein>
<evidence type="ECO:0000313" key="11">
    <source>
        <dbReference type="EMBL" id="CAH0716349.1"/>
    </source>
</evidence>
<comment type="cofactor">
    <cofactor evidence="1">
        <name>Zn(2+)</name>
        <dbReference type="ChEBI" id="CHEBI:29105"/>
    </cofactor>
</comment>
<dbReference type="InterPro" id="IPR007863">
    <property type="entry name" value="Peptidase_M16_C"/>
</dbReference>
<dbReference type="AlphaFoldDB" id="A0A8J9Y2F6"/>
<keyword evidence="8" id="KW-0496">Mitochondrion</keyword>
<feature type="domain" description="Peptidase M16 C-terminal" evidence="10">
    <location>
        <begin position="114"/>
        <end position="290"/>
    </location>
</feature>
<feature type="non-terminal residue" evidence="11">
    <location>
        <position position="377"/>
    </location>
</feature>
<dbReference type="GO" id="GO:0046872">
    <property type="term" value="F:metal ion binding"/>
    <property type="evidence" value="ECO:0007669"/>
    <property type="project" value="UniProtKB-KW"/>
</dbReference>
<dbReference type="Proteomes" id="UP000838878">
    <property type="component" value="Chromosome 11"/>
</dbReference>
<dbReference type="GO" id="GO:0005739">
    <property type="term" value="C:mitochondrion"/>
    <property type="evidence" value="ECO:0007669"/>
    <property type="project" value="UniProtKB-SubCell"/>
</dbReference>
<keyword evidence="3" id="KW-0645">Protease</keyword>
<evidence type="ECO:0000256" key="7">
    <source>
        <dbReference type="ARBA" id="ARBA00023049"/>
    </source>
</evidence>
<evidence type="ECO:0000259" key="9">
    <source>
        <dbReference type="Pfam" id="PF00675"/>
    </source>
</evidence>
<evidence type="ECO:0000256" key="8">
    <source>
        <dbReference type="ARBA" id="ARBA00023128"/>
    </source>
</evidence>
<evidence type="ECO:0000256" key="4">
    <source>
        <dbReference type="ARBA" id="ARBA00022723"/>
    </source>
</evidence>
<reference evidence="11" key="1">
    <citation type="submission" date="2021-12" db="EMBL/GenBank/DDBJ databases">
        <authorList>
            <person name="Martin H S."/>
        </authorList>
    </citation>
    <scope>NUCLEOTIDE SEQUENCE</scope>
</reference>
<evidence type="ECO:0000256" key="1">
    <source>
        <dbReference type="ARBA" id="ARBA00001947"/>
    </source>
</evidence>
<evidence type="ECO:0000256" key="5">
    <source>
        <dbReference type="ARBA" id="ARBA00022801"/>
    </source>
</evidence>
<evidence type="ECO:0000259" key="10">
    <source>
        <dbReference type="Pfam" id="PF05193"/>
    </source>
</evidence>
<dbReference type="InterPro" id="IPR011249">
    <property type="entry name" value="Metalloenz_LuxS/M16"/>
</dbReference>
<dbReference type="Pfam" id="PF00675">
    <property type="entry name" value="Peptidase_M16"/>
    <property type="match status" value="1"/>
</dbReference>
<evidence type="ECO:0008006" key="13">
    <source>
        <dbReference type="Google" id="ProtNLM"/>
    </source>
</evidence>
<gene>
    <name evidence="11" type="ORF">BINO364_LOCUS3136</name>
</gene>
<dbReference type="GO" id="GO:0006627">
    <property type="term" value="P:protein processing involved in protein targeting to mitochondrion"/>
    <property type="evidence" value="ECO:0007669"/>
    <property type="project" value="TreeGrafter"/>
</dbReference>
<evidence type="ECO:0000256" key="3">
    <source>
        <dbReference type="ARBA" id="ARBA00022670"/>
    </source>
</evidence>
<keyword evidence="6" id="KW-0862">Zinc</keyword>